<gene>
    <name evidence="1" type="ORF">PWYN_03565</name>
</gene>
<organism evidence="1 2">
    <name type="scientific">Paenibacillus wynnii</name>
    <dbReference type="NCBI Taxonomy" id="268407"/>
    <lineage>
        <taxon>Bacteria</taxon>
        <taxon>Bacillati</taxon>
        <taxon>Bacillota</taxon>
        <taxon>Bacilli</taxon>
        <taxon>Bacillales</taxon>
        <taxon>Paenibacillaceae</taxon>
        <taxon>Paenibacillus</taxon>
    </lineage>
</organism>
<protein>
    <submittedName>
        <fullName evidence="1">Uncharacterized protein</fullName>
    </submittedName>
</protein>
<dbReference type="EMBL" id="JQCR01000002">
    <property type="protein sequence ID" value="KGE18545.1"/>
    <property type="molecule type" value="Genomic_DNA"/>
</dbReference>
<evidence type="ECO:0000313" key="2">
    <source>
        <dbReference type="Proteomes" id="UP000029734"/>
    </source>
</evidence>
<reference evidence="1 2" key="1">
    <citation type="submission" date="2014-08" db="EMBL/GenBank/DDBJ databases">
        <authorList>
            <person name="den Bakker H.C."/>
        </authorList>
    </citation>
    <scope>NUCLEOTIDE SEQUENCE [LARGE SCALE GENOMIC DNA]</scope>
    <source>
        <strain evidence="1 2">DSM 18334</strain>
    </source>
</reference>
<reference evidence="1 2" key="2">
    <citation type="submission" date="2014-10" db="EMBL/GenBank/DDBJ databases">
        <title>Comparative genomics of the Paenibacillus odorifer group.</title>
        <authorList>
            <person name="Tsai Y.-C."/>
            <person name="Martin N."/>
            <person name="Korlach J."/>
            <person name="Wiedmann M."/>
        </authorList>
    </citation>
    <scope>NUCLEOTIDE SEQUENCE [LARGE SCALE GENOMIC DNA]</scope>
    <source>
        <strain evidence="1 2">DSM 18334</strain>
    </source>
</reference>
<accession>A0A098M7M7</accession>
<name>A0A098M7M7_9BACL</name>
<dbReference type="RefSeq" id="WP_036648561.1">
    <property type="nucleotide sequence ID" value="NZ_JQCR01000002.1"/>
</dbReference>
<dbReference type="AlphaFoldDB" id="A0A098M7M7"/>
<dbReference type="Proteomes" id="UP000029734">
    <property type="component" value="Unassembled WGS sequence"/>
</dbReference>
<comment type="caution">
    <text evidence="1">The sequence shown here is derived from an EMBL/GenBank/DDBJ whole genome shotgun (WGS) entry which is preliminary data.</text>
</comment>
<proteinExistence type="predicted"/>
<evidence type="ECO:0000313" key="1">
    <source>
        <dbReference type="EMBL" id="KGE18545.1"/>
    </source>
</evidence>
<dbReference type="OrthoDB" id="2652655at2"/>
<keyword evidence="2" id="KW-1185">Reference proteome</keyword>
<sequence>MDLKIRFTVNTPSQQICFGNLKEIDHFETLEKLVEHFASWEKTLKERAAEHLLTEAIGSEQASGYRISFVHKEESLPVVG</sequence>